<feature type="transmembrane region" description="Helical" evidence="3">
    <location>
        <begin position="58"/>
        <end position="76"/>
    </location>
</feature>
<feature type="transmembrane region" description="Helical" evidence="3">
    <location>
        <begin position="127"/>
        <end position="143"/>
    </location>
</feature>
<feature type="active site" evidence="2">
    <location>
        <position position="175"/>
    </location>
</feature>
<dbReference type="RefSeq" id="WP_077849091.1">
    <property type="nucleotide sequence ID" value="NZ_LZZM01000203.1"/>
</dbReference>
<keyword evidence="1" id="KW-1003">Cell membrane</keyword>
<organism evidence="4 5">
    <name type="scientific">Clostridium puniceum</name>
    <dbReference type="NCBI Taxonomy" id="29367"/>
    <lineage>
        <taxon>Bacteria</taxon>
        <taxon>Bacillati</taxon>
        <taxon>Bacillota</taxon>
        <taxon>Clostridia</taxon>
        <taxon>Eubacteriales</taxon>
        <taxon>Clostridiaceae</taxon>
        <taxon>Clostridium</taxon>
    </lineage>
</organism>
<gene>
    <name evidence="4" type="primary">spoIIGA</name>
    <name evidence="4" type="ORF">CLPUN_41330</name>
</gene>
<evidence type="ECO:0000256" key="3">
    <source>
        <dbReference type="SAM" id="Phobius"/>
    </source>
</evidence>
<keyword evidence="1 4" id="KW-0378">Hydrolase</keyword>
<keyword evidence="5" id="KW-1185">Reference proteome</keyword>
<dbReference type="AlphaFoldDB" id="A0A1S8T943"/>
<accession>A0A1S8T943</accession>
<feature type="transmembrane region" description="Helical" evidence="3">
    <location>
        <begin position="88"/>
        <end position="107"/>
    </location>
</feature>
<reference evidence="4 5" key="1">
    <citation type="submission" date="2016-05" db="EMBL/GenBank/DDBJ databases">
        <title>Microbial solvent formation.</title>
        <authorList>
            <person name="Poehlein A."/>
            <person name="Montoya Solano J.D."/>
            <person name="Flitsch S."/>
            <person name="Krabben P."/>
            <person name="Duerre P."/>
            <person name="Daniel R."/>
        </authorList>
    </citation>
    <scope>NUCLEOTIDE SEQUENCE [LARGE SCALE GENOMIC DNA]</scope>
    <source>
        <strain evidence="4 5">DSM 2619</strain>
    </source>
</reference>
<dbReference type="PIRSF" id="PIRSF018571">
    <property type="entry name" value="SpoIIGA"/>
    <property type="match status" value="1"/>
</dbReference>
<dbReference type="GO" id="GO:0030436">
    <property type="term" value="P:asexual sporulation"/>
    <property type="evidence" value="ECO:0007669"/>
    <property type="project" value="InterPro"/>
</dbReference>
<comment type="subcellular location">
    <subcellularLocation>
        <location evidence="1">Cell membrane</location>
    </subcellularLocation>
</comment>
<evidence type="ECO:0000313" key="5">
    <source>
        <dbReference type="Proteomes" id="UP000190890"/>
    </source>
</evidence>
<comment type="caution">
    <text evidence="4">The sequence shown here is derived from an EMBL/GenBank/DDBJ whole genome shotgun (WGS) entry which is preliminary data.</text>
</comment>
<comment type="similarity">
    <text evidence="1">Belongs to the peptidase U4 family.</text>
</comment>
<proteinExistence type="inferred from homology"/>
<dbReference type="InterPro" id="IPR005081">
    <property type="entry name" value="SpoIIGA"/>
</dbReference>
<dbReference type="GO" id="GO:0030435">
    <property type="term" value="P:sporulation resulting in formation of a cellular spore"/>
    <property type="evidence" value="ECO:0007669"/>
    <property type="project" value="UniProtKB-KW"/>
</dbReference>
<keyword evidence="3" id="KW-1133">Transmembrane helix</keyword>
<dbReference type="EC" id="3.4.23.-" evidence="1"/>
<evidence type="ECO:0000256" key="1">
    <source>
        <dbReference type="PIRNR" id="PIRNR018571"/>
    </source>
</evidence>
<protein>
    <recommendedName>
        <fullName evidence="1">Sporulation sigma-E factor-processing peptidase</fullName>
        <ecNumber evidence="1">3.4.23.-</ecNumber>
    </recommendedName>
    <alternativeName>
        <fullName evidence="1">Membrane-associated aspartic protease</fullName>
    </alternativeName>
    <alternativeName>
        <fullName evidence="1">Stage II sporulation protein GA</fullName>
    </alternativeName>
</protein>
<dbReference type="GO" id="GO:0004190">
    <property type="term" value="F:aspartic-type endopeptidase activity"/>
    <property type="evidence" value="ECO:0007669"/>
    <property type="project" value="UniProtKB-KW"/>
</dbReference>
<keyword evidence="1" id="KW-0749">Sporulation</keyword>
<keyword evidence="1" id="KW-0645">Protease</keyword>
<evidence type="ECO:0000256" key="2">
    <source>
        <dbReference type="PIRSR" id="PIRSR018571-1"/>
    </source>
</evidence>
<dbReference type="Proteomes" id="UP000190890">
    <property type="component" value="Unassembled WGS sequence"/>
</dbReference>
<dbReference type="Pfam" id="PF03419">
    <property type="entry name" value="Peptidase_U4"/>
    <property type="match status" value="1"/>
</dbReference>
<evidence type="ECO:0000313" key="4">
    <source>
        <dbReference type="EMBL" id="OOM74159.1"/>
    </source>
</evidence>
<feature type="transmembrane region" description="Helical" evidence="3">
    <location>
        <begin position="36"/>
        <end position="52"/>
    </location>
</feature>
<comment type="function">
    <text evidence="1">Probable aspartic protease that is responsible for the proteolytic cleavage of the RNA polymerase sigma E factor (SigE/spoIIGB) to yield the active peptide in the mother cell during sporulation. Responds to a signal from the forespore that is triggered by the extracellular signal protein SpoIIR.</text>
</comment>
<keyword evidence="3" id="KW-0812">Transmembrane</keyword>
<keyword evidence="1 3" id="KW-0472">Membrane</keyword>
<dbReference type="GO" id="GO:0006508">
    <property type="term" value="P:proteolysis"/>
    <property type="evidence" value="ECO:0007669"/>
    <property type="project" value="UniProtKB-KW"/>
</dbReference>
<sequence>MKIYADILVLENCIVNFFLLTLTMKCIKYKCKTRKLIISSFIGGFYTLVLVIPKLNILAYLPFQLIIAFIMIRLVYRKTNIITLIKVLFIFLMTTFTLSGICFLFSIKQNLYLLGNSFKIEKYSVKYIMLGIMIIYIIYNRITDYVNEKLFIRNFNFKIEFEIEKKQYNFNGFLDTGNELVEPITNLPCILVEENLIKNLNFHEQNTYRIPYNSIGYGGSLNGIRVNNIKITNKKCLSEKIDAIICPCKETLSKENEFNALLSRGIVCKGDIYGKTNFVL</sequence>
<dbReference type="GO" id="GO:0005886">
    <property type="term" value="C:plasma membrane"/>
    <property type="evidence" value="ECO:0007669"/>
    <property type="project" value="UniProtKB-SubCell"/>
</dbReference>
<dbReference type="OrthoDB" id="2690199at2"/>
<keyword evidence="1" id="KW-0064">Aspartyl protease</keyword>
<feature type="transmembrane region" description="Helical" evidence="3">
    <location>
        <begin position="6"/>
        <end position="24"/>
    </location>
</feature>
<dbReference type="STRING" id="29367.CLPUN_41330"/>
<dbReference type="EMBL" id="LZZM01000203">
    <property type="protein sequence ID" value="OOM74159.1"/>
    <property type="molecule type" value="Genomic_DNA"/>
</dbReference>
<name>A0A1S8T943_9CLOT</name>